<keyword evidence="5" id="KW-0131">Cell cycle</keyword>
<comment type="subcellular location">
    <subcellularLocation>
        <location evidence="1">Nucleus</location>
    </subcellularLocation>
</comment>
<keyword evidence="8" id="KW-1185">Reference proteome</keyword>
<keyword evidence="4" id="KW-0539">Nucleus</keyword>
<comment type="caution">
    <text evidence="7">The sequence shown here is derived from an EMBL/GenBank/DDBJ whole genome shotgun (WGS) entry which is preliminary data.</text>
</comment>
<dbReference type="GO" id="GO:0000727">
    <property type="term" value="P:double-strand break repair via break-induced replication"/>
    <property type="evidence" value="ECO:0007669"/>
    <property type="project" value="TreeGrafter"/>
</dbReference>
<evidence type="ECO:0000256" key="6">
    <source>
        <dbReference type="SAM" id="MobiDB-lite"/>
    </source>
</evidence>
<keyword evidence="3" id="KW-0235">DNA replication</keyword>
<accession>A0A9N8E057</accession>
<dbReference type="GO" id="GO:0006270">
    <property type="term" value="P:DNA replication initiation"/>
    <property type="evidence" value="ECO:0007669"/>
    <property type="project" value="InterPro"/>
</dbReference>
<evidence type="ECO:0000256" key="3">
    <source>
        <dbReference type="ARBA" id="ARBA00022705"/>
    </source>
</evidence>
<dbReference type="GO" id="GO:1902977">
    <property type="term" value="P:mitotic DNA replication preinitiation complex assembly"/>
    <property type="evidence" value="ECO:0007669"/>
    <property type="project" value="TreeGrafter"/>
</dbReference>
<proteinExistence type="inferred from homology"/>
<evidence type="ECO:0000313" key="8">
    <source>
        <dbReference type="Proteomes" id="UP001153069"/>
    </source>
</evidence>
<reference evidence="7" key="1">
    <citation type="submission" date="2020-06" db="EMBL/GenBank/DDBJ databases">
        <authorList>
            <consortium name="Plant Systems Biology data submission"/>
        </authorList>
    </citation>
    <scope>NUCLEOTIDE SEQUENCE</scope>
    <source>
        <strain evidence="7">D6</strain>
    </source>
</reference>
<dbReference type="OrthoDB" id="10258882at2759"/>
<evidence type="ECO:0000313" key="7">
    <source>
        <dbReference type="EMBL" id="CAB9512032.1"/>
    </source>
</evidence>
<evidence type="ECO:0000256" key="1">
    <source>
        <dbReference type="ARBA" id="ARBA00004123"/>
    </source>
</evidence>
<evidence type="ECO:0000256" key="2">
    <source>
        <dbReference type="ARBA" id="ARBA00010727"/>
    </source>
</evidence>
<evidence type="ECO:0000256" key="5">
    <source>
        <dbReference type="ARBA" id="ARBA00023306"/>
    </source>
</evidence>
<dbReference type="AlphaFoldDB" id="A0A9N8E057"/>
<gene>
    <name evidence="7" type="ORF">SEMRO_515_G158210.1</name>
</gene>
<organism evidence="7 8">
    <name type="scientific">Seminavis robusta</name>
    <dbReference type="NCBI Taxonomy" id="568900"/>
    <lineage>
        <taxon>Eukaryota</taxon>
        <taxon>Sar</taxon>
        <taxon>Stramenopiles</taxon>
        <taxon>Ochrophyta</taxon>
        <taxon>Bacillariophyta</taxon>
        <taxon>Bacillariophyceae</taxon>
        <taxon>Bacillariophycidae</taxon>
        <taxon>Naviculales</taxon>
        <taxon>Naviculaceae</taxon>
        <taxon>Seminavis</taxon>
    </lineage>
</organism>
<feature type="region of interest" description="Disordered" evidence="6">
    <location>
        <begin position="138"/>
        <end position="176"/>
    </location>
</feature>
<evidence type="ECO:0000256" key="4">
    <source>
        <dbReference type="ARBA" id="ARBA00023242"/>
    </source>
</evidence>
<sequence length="176" mass="19501">MILEVDNWHLGYSQILVDCRQSGGKCLILCHADVDALAAARIWTYMLRADQLEYTLLPCATWNALLSNINSASTSASMYAAIVLINVGVTRNLTKLFGQQSLQLGSTKVYVLDGRRPVHLANVYAEDHVVVFWDPSHGSVDDMPSDGDNLSGKDDDDDERRHESESSSDDSRVTRN</sequence>
<dbReference type="GO" id="GO:0031261">
    <property type="term" value="C:DNA replication preinitiation complex"/>
    <property type="evidence" value="ECO:0007669"/>
    <property type="project" value="TreeGrafter"/>
</dbReference>
<dbReference type="GO" id="GO:0003688">
    <property type="term" value="F:DNA replication origin binding"/>
    <property type="evidence" value="ECO:0007669"/>
    <property type="project" value="TreeGrafter"/>
</dbReference>
<name>A0A9N8E057_9STRA</name>
<dbReference type="Pfam" id="PF02724">
    <property type="entry name" value="CDC45"/>
    <property type="match status" value="1"/>
</dbReference>
<protein>
    <submittedName>
        <fullName evidence="7">CDC45-like protein</fullName>
    </submittedName>
</protein>
<feature type="compositionally biased region" description="Basic and acidic residues" evidence="6">
    <location>
        <begin position="159"/>
        <end position="176"/>
    </location>
</feature>
<dbReference type="InterPro" id="IPR003874">
    <property type="entry name" value="CDC45"/>
</dbReference>
<dbReference type="PANTHER" id="PTHR10507">
    <property type="entry name" value="CDC45-RELATED PROTEIN"/>
    <property type="match status" value="1"/>
</dbReference>
<dbReference type="GO" id="GO:0003697">
    <property type="term" value="F:single-stranded DNA binding"/>
    <property type="evidence" value="ECO:0007669"/>
    <property type="project" value="TreeGrafter"/>
</dbReference>
<dbReference type="EMBL" id="CAICTM010000514">
    <property type="protein sequence ID" value="CAB9512032.1"/>
    <property type="molecule type" value="Genomic_DNA"/>
</dbReference>
<dbReference type="PANTHER" id="PTHR10507:SF0">
    <property type="entry name" value="CELL DIVISION CONTROL PROTEIN 45 HOMOLOG"/>
    <property type="match status" value="1"/>
</dbReference>
<comment type="similarity">
    <text evidence="2">Belongs to the CDC45 family.</text>
</comment>
<dbReference type="Proteomes" id="UP001153069">
    <property type="component" value="Unassembled WGS sequence"/>
</dbReference>
<dbReference type="GO" id="GO:0003682">
    <property type="term" value="F:chromatin binding"/>
    <property type="evidence" value="ECO:0007669"/>
    <property type="project" value="TreeGrafter"/>
</dbReference>